<dbReference type="PATRIC" id="fig|1179773.3.peg.6891"/>
<proteinExistence type="predicted"/>
<protein>
    <submittedName>
        <fullName evidence="2">Uncharacterized protein</fullName>
    </submittedName>
</protein>
<evidence type="ECO:0000256" key="1">
    <source>
        <dbReference type="SAM" id="Coils"/>
    </source>
</evidence>
<dbReference type="KEGG" id="sesp:BN6_68260"/>
<dbReference type="EMBL" id="HE804045">
    <property type="protein sequence ID" value="CCH34063.1"/>
    <property type="molecule type" value="Genomic_DNA"/>
</dbReference>
<accession>K0KBR6</accession>
<sequence>MIRAAMAQDGGSPRWAVGDPADLARVRSAASKVSKFLGRSAERVPDWETVAWLVEQAVPVVDRESVLAKMAGLWWQAEGREPPGHTGRIERGELVRGELVDPALAPDDATRMRIYQEKLTEALARADALEVELLEREKRIDNLGRQLGLAEDRYRGEVLKVKRLESAMSTARSRLDEVRADLESARCDTDAQQALNEQLAGEHQGLKGQITELSQHLAAVVAHVVVPMGSPWASRSGEHCLAAMPLALWGLLQANVPTRRTPRTAWLAVYLRALATDLSGPQGRIRLAGGEGLMTELNEVVAGRRVPSRRLLNALGKHFPQVHEYGFALRAAAIQEGEHLVFGQSDEMVTSVSSQITVAELLGREGGSLALADYVRKPGRHRKPVRAGMPLLEYVQNNTNPESA</sequence>
<dbReference type="Proteomes" id="UP000006281">
    <property type="component" value="Chromosome"/>
</dbReference>
<keyword evidence="3" id="KW-1185">Reference proteome</keyword>
<reference evidence="2 3" key="1">
    <citation type="journal article" date="2012" name="BMC Genomics">
        <title>Complete genome sequence of Saccharothrix espanaensis DSM 44229T and comparison to the other completely sequenced Pseudonocardiaceae.</title>
        <authorList>
            <person name="Strobel T."/>
            <person name="Al-Dilaimi A."/>
            <person name="Blom J."/>
            <person name="Gessner A."/>
            <person name="Kalinowski J."/>
            <person name="Luzhetska M."/>
            <person name="Puhler A."/>
            <person name="Szczepanowski R."/>
            <person name="Bechthold A."/>
            <person name="Ruckert C."/>
        </authorList>
    </citation>
    <scope>NUCLEOTIDE SEQUENCE [LARGE SCALE GENOMIC DNA]</scope>
    <source>
        <strain evidence="3">ATCC 51144 / DSM 44229 / JCM 9112 / NBRC 15066 / NRRL 15764</strain>
    </source>
</reference>
<evidence type="ECO:0000313" key="2">
    <source>
        <dbReference type="EMBL" id="CCH34063.1"/>
    </source>
</evidence>
<evidence type="ECO:0000313" key="3">
    <source>
        <dbReference type="Proteomes" id="UP000006281"/>
    </source>
</evidence>
<name>K0KBR6_SACES</name>
<organism evidence="2 3">
    <name type="scientific">Saccharothrix espanaensis (strain ATCC 51144 / DSM 44229 / JCM 9112 / NBRC 15066 / NRRL 15764)</name>
    <dbReference type="NCBI Taxonomy" id="1179773"/>
    <lineage>
        <taxon>Bacteria</taxon>
        <taxon>Bacillati</taxon>
        <taxon>Actinomycetota</taxon>
        <taxon>Actinomycetes</taxon>
        <taxon>Pseudonocardiales</taxon>
        <taxon>Pseudonocardiaceae</taxon>
        <taxon>Saccharothrix</taxon>
    </lineage>
</organism>
<gene>
    <name evidence="2" type="ordered locus">BN6_68260</name>
</gene>
<feature type="coiled-coil region" evidence="1">
    <location>
        <begin position="112"/>
        <end position="188"/>
    </location>
</feature>
<keyword evidence="1" id="KW-0175">Coiled coil</keyword>
<dbReference type="HOGENOM" id="CLU_681308_0_0_11"/>
<dbReference type="AlphaFoldDB" id="K0KBR6"/>